<dbReference type="AlphaFoldDB" id="A0A4C1YXD6"/>
<organism evidence="2 3">
    <name type="scientific">Eumeta variegata</name>
    <name type="common">Bagworm moth</name>
    <name type="synonym">Eumeta japonica</name>
    <dbReference type="NCBI Taxonomy" id="151549"/>
    <lineage>
        <taxon>Eukaryota</taxon>
        <taxon>Metazoa</taxon>
        <taxon>Ecdysozoa</taxon>
        <taxon>Arthropoda</taxon>
        <taxon>Hexapoda</taxon>
        <taxon>Insecta</taxon>
        <taxon>Pterygota</taxon>
        <taxon>Neoptera</taxon>
        <taxon>Endopterygota</taxon>
        <taxon>Lepidoptera</taxon>
        <taxon>Glossata</taxon>
        <taxon>Ditrysia</taxon>
        <taxon>Tineoidea</taxon>
        <taxon>Psychidae</taxon>
        <taxon>Oiketicinae</taxon>
        <taxon>Eumeta</taxon>
    </lineage>
</organism>
<feature type="domain" description="Arb2" evidence="1">
    <location>
        <begin position="155"/>
        <end position="245"/>
    </location>
</feature>
<gene>
    <name evidence="2" type="ORF">EVAR_63337_1</name>
</gene>
<keyword evidence="3" id="KW-1185">Reference proteome</keyword>
<dbReference type="InterPro" id="IPR048263">
    <property type="entry name" value="Arb2"/>
</dbReference>
<dbReference type="Gene3D" id="3.40.50.1820">
    <property type="entry name" value="alpha/beta hydrolase"/>
    <property type="match status" value="1"/>
</dbReference>
<accession>A0A4C1YXD6</accession>
<dbReference type="InterPro" id="IPR053858">
    <property type="entry name" value="Arb2_dom"/>
</dbReference>
<dbReference type="Proteomes" id="UP000299102">
    <property type="component" value="Unassembled WGS sequence"/>
</dbReference>
<dbReference type="OrthoDB" id="421951at2759"/>
<feature type="domain" description="Arb2" evidence="1">
    <location>
        <begin position="6"/>
        <end position="149"/>
    </location>
</feature>
<dbReference type="GO" id="GO:0031048">
    <property type="term" value="P:regulatory ncRNA-mediated heterochromatin formation"/>
    <property type="evidence" value="ECO:0007669"/>
    <property type="project" value="TreeGrafter"/>
</dbReference>
<dbReference type="SUPFAM" id="SSF53474">
    <property type="entry name" value="alpha/beta-Hydrolases"/>
    <property type="match status" value="1"/>
</dbReference>
<dbReference type="GO" id="GO:0005634">
    <property type="term" value="C:nucleus"/>
    <property type="evidence" value="ECO:0007669"/>
    <property type="project" value="TreeGrafter"/>
</dbReference>
<dbReference type="STRING" id="151549.A0A4C1YXD6"/>
<proteinExistence type="predicted"/>
<evidence type="ECO:0000313" key="3">
    <source>
        <dbReference type="Proteomes" id="UP000299102"/>
    </source>
</evidence>
<dbReference type="EMBL" id="BGZK01001437">
    <property type="protein sequence ID" value="GBP79900.1"/>
    <property type="molecule type" value="Genomic_DNA"/>
</dbReference>
<evidence type="ECO:0000313" key="2">
    <source>
        <dbReference type="EMBL" id="GBP79900.1"/>
    </source>
</evidence>
<evidence type="ECO:0000259" key="1">
    <source>
        <dbReference type="Pfam" id="PF22749"/>
    </source>
</evidence>
<dbReference type="InterPro" id="IPR029058">
    <property type="entry name" value="AB_hydrolase_fold"/>
</dbReference>
<sequence length="287" mass="32155">MANIKALGDFGYGFNDEGQLRKLDKTGYPGEEPFQFSVSDNHQECQRHYEELGEAVTKYVYDTLENDLMLTRMPVPEQCANGTFIFVSKEYELKDRLLVLIHGSGVVRAGQWARSLIINDKIDSGTQIPYIKKAVENGFGVLIMNTNDNHKANGDTIPKSGSPEEHASYVWDNYISKTKASAIAIVAHSYGGIVVMDLANKYKDDFQERVKAIAFTDSVHGYSKLKVTKYLKKVAKNWVASNNPLDSPVSTPDHEIIRVSAGHPKHELTSYSCINSVFKFIEEKIPN</sequence>
<name>A0A4C1YXD6_EUMVA</name>
<comment type="caution">
    <text evidence="2">The sequence shown here is derived from an EMBL/GenBank/DDBJ whole genome shotgun (WGS) entry which is preliminary data.</text>
</comment>
<dbReference type="GO" id="GO:0035197">
    <property type="term" value="F:siRNA binding"/>
    <property type="evidence" value="ECO:0007669"/>
    <property type="project" value="TreeGrafter"/>
</dbReference>
<dbReference type="PANTHER" id="PTHR21357">
    <property type="entry name" value="FAM172 FAMILY PROTEIN HOMOLOG CG10038"/>
    <property type="match status" value="1"/>
</dbReference>
<dbReference type="Pfam" id="PF22749">
    <property type="entry name" value="Arb2"/>
    <property type="match status" value="2"/>
</dbReference>
<dbReference type="PANTHER" id="PTHR21357:SF4">
    <property type="entry name" value="FAM172 FAMILY PROTEIN HOMOLOG CG10038"/>
    <property type="match status" value="1"/>
</dbReference>
<protein>
    <submittedName>
        <fullName evidence="2">UPF0528 protein CG10038</fullName>
    </submittedName>
</protein>
<reference evidence="2 3" key="1">
    <citation type="journal article" date="2019" name="Commun. Biol.">
        <title>The bagworm genome reveals a unique fibroin gene that provides high tensile strength.</title>
        <authorList>
            <person name="Kono N."/>
            <person name="Nakamura H."/>
            <person name="Ohtoshi R."/>
            <person name="Tomita M."/>
            <person name="Numata K."/>
            <person name="Arakawa K."/>
        </authorList>
    </citation>
    <scope>NUCLEOTIDE SEQUENCE [LARGE SCALE GENOMIC DNA]</scope>
</reference>